<organism evidence="1 2">
    <name type="scientific">Hydrogenophaga electricum</name>
    <dbReference type="NCBI Taxonomy" id="1230953"/>
    <lineage>
        <taxon>Bacteria</taxon>
        <taxon>Pseudomonadati</taxon>
        <taxon>Pseudomonadota</taxon>
        <taxon>Betaproteobacteria</taxon>
        <taxon>Burkholderiales</taxon>
        <taxon>Comamonadaceae</taxon>
        <taxon>Hydrogenophaga</taxon>
    </lineage>
</organism>
<name>A0ABQ6C4Y5_9BURK</name>
<protein>
    <submittedName>
        <fullName evidence="1">Uncharacterized protein</fullName>
    </submittedName>
</protein>
<dbReference type="Proteomes" id="UP001156903">
    <property type="component" value="Unassembled WGS sequence"/>
</dbReference>
<dbReference type="RefSeq" id="WP_284308301.1">
    <property type="nucleotide sequence ID" value="NZ_BSPB01000024.1"/>
</dbReference>
<keyword evidence="2" id="KW-1185">Reference proteome</keyword>
<evidence type="ECO:0000313" key="1">
    <source>
        <dbReference type="EMBL" id="GLS15377.1"/>
    </source>
</evidence>
<reference evidence="2" key="1">
    <citation type="journal article" date="2019" name="Int. J. Syst. Evol. Microbiol.">
        <title>The Global Catalogue of Microorganisms (GCM) 10K type strain sequencing project: providing services to taxonomists for standard genome sequencing and annotation.</title>
        <authorList>
            <consortium name="The Broad Institute Genomics Platform"/>
            <consortium name="The Broad Institute Genome Sequencing Center for Infectious Disease"/>
            <person name="Wu L."/>
            <person name="Ma J."/>
        </authorList>
    </citation>
    <scope>NUCLEOTIDE SEQUENCE [LARGE SCALE GENOMIC DNA]</scope>
    <source>
        <strain evidence="2">NBRC 109341</strain>
    </source>
</reference>
<comment type="caution">
    <text evidence="1">The sequence shown here is derived from an EMBL/GenBank/DDBJ whole genome shotgun (WGS) entry which is preliminary data.</text>
</comment>
<proteinExistence type="predicted"/>
<gene>
    <name evidence="1" type="ORF">GCM10007935_28120</name>
</gene>
<sequence length="443" mass="48972">MARDVTDTPLQQIARPPEALALTALQQGDTDTLHRALDEMAAGHAGLDALSLHALARKAGKLHQDFGEDRAREALERIGRQLMATWVAQWQAGGVDDVRGAIADLVAIFRHQVGADLAPLEEDGPHVTLHLRACGSGGRIDRQRLAERHPQAYGPWRDGVNSFCQGCQAQQRALNGALGFDAWTADKQPGGACVLRFHKGVQAGLVLFSDAERLALTRTRVDQARDRLAQGDTAIESLLDGQRKEWMPWHDFGVVWLAHFYAIALELGGPDYLDELLAQTYEPAFVAGFPRYAALDDEALVREIARTWNYHCADFHLHEEDDRFVFTLDPCGSGGRLLRAQMWRGLFRYGAPLSPRMPEAHPINFLRRDAPTYCTHCAASNRAQLGRASDPAVPLFFVIDGHAQRAPGMPCRTFVYKRQADRSRVDPALFHQVGLPAPAASHP</sequence>
<accession>A0ABQ6C4Y5</accession>
<evidence type="ECO:0000313" key="2">
    <source>
        <dbReference type="Proteomes" id="UP001156903"/>
    </source>
</evidence>
<dbReference type="EMBL" id="BSPB01000024">
    <property type="protein sequence ID" value="GLS15377.1"/>
    <property type="molecule type" value="Genomic_DNA"/>
</dbReference>